<dbReference type="InterPro" id="IPR008042">
    <property type="entry name" value="Retrotrans_Pao"/>
</dbReference>
<evidence type="ECO:0000313" key="2">
    <source>
        <dbReference type="EMBL" id="KIH66243.1"/>
    </source>
</evidence>
<name>A0A0C2D927_9BILA</name>
<proteinExistence type="predicted"/>
<dbReference type="AlphaFoldDB" id="A0A0C2D927"/>
<gene>
    <name evidence="2" type="ORF">ANCDUO_03426</name>
</gene>
<dbReference type="Pfam" id="PF05380">
    <property type="entry name" value="Peptidase_A17"/>
    <property type="match status" value="1"/>
</dbReference>
<feature type="compositionally biased region" description="Basic and acidic residues" evidence="1">
    <location>
        <begin position="12"/>
        <end position="21"/>
    </location>
</feature>
<evidence type="ECO:0000313" key="3">
    <source>
        <dbReference type="Proteomes" id="UP000054047"/>
    </source>
</evidence>
<accession>A0A0C2D927</accession>
<dbReference type="EMBL" id="KN727203">
    <property type="protein sequence ID" value="KIH66243.1"/>
    <property type="molecule type" value="Genomic_DNA"/>
</dbReference>
<protein>
    <submittedName>
        <fullName evidence="2">Uncharacterized protein</fullName>
    </submittedName>
</protein>
<dbReference type="OrthoDB" id="5863270at2759"/>
<dbReference type="PANTHER" id="PTHR47331:SF5">
    <property type="entry name" value="RIBONUCLEASE H"/>
    <property type="match status" value="1"/>
</dbReference>
<dbReference type="Proteomes" id="UP000054047">
    <property type="component" value="Unassembled WGS sequence"/>
</dbReference>
<keyword evidence="3" id="KW-1185">Reference proteome</keyword>
<sequence>MNLREFMSNDESVNRDITPEDRAEGKAPKVLGIKWDTTKNALEINCEIPPVQTWTKRTVLSQLASIYDPMGWLAPLLIGMNLFFQKLWIKNYDWDQPLKELDQKA</sequence>
<dbReference type="PANTHER" id="PTHR47331">
    <property type="entry name" value="PHD-TYPE DOMAIN-CONTAINING PROTEIN"/>
    <property type="match status" value="1"/>
</dbReference>
<reference evidence="2 3" key="1">
    <citation type="submission" date="2013-12" db="EMBL/GenBank/DDBJ databases">
        <title>Draft genome of the parsitic nematode Ancylostoma duodenale.</title>
        <authorList>
            <person name="Mitreva M."/>
        </authorList>
    </citation>
    <scope>NUCLEOTIDE SEQUENCE [LARGE SCALE GENOMIC DNA]</scope>
    <source>
        <strain evidence="2 3">Zhejiang</strain>
    </source>
</reference>
<evidence type="ECO:0000256" key="1">
    <source>
        <dbReference type="SAM" id="MobiDB-lite"/>
    </source>
</evidence>
<organism evidence="2 3">
    <name type="scientific">Ancylostoma duodenale</name>
    <dbReference type="NCBI Taxonomy" id="51022"/>
    <lineage>
        <taxon>Eukaryota</taxon>
        <taxon>Metazoa</taxon>
        <taxon>Ecdysozoa</taxon>
        <taxon>Nematoda</taxon>
        <taxon>Chromadorea</taxon>
        <taxon>Rhabditida</taxon>
        <taxon>Rhabditina</taxon>
        <taxon>Rhabditomorpha</taxon>
        <taxon>Strongyloidea</taxon>
        <taxon>Ancylostomatidae</taxon>
        <taxon>Ancylostomatinae</taxon>
        <taxon>Ancylostoma</taxon>
    </lineage>
</organism>
<feature type="region of interest" description="Disordered" evidence="1">
    <location>
        <begin position="1"/>
        <end position="21"/>
    </location>
</feature>